<reference evidence="2 3" key="1">
    <citation type="submission" date="2018-06" db="EMBL/GenBank/DDBJ databases">
        <title>Genomic Encyclopedia of Archaeal and Bacterial Type Strains, Phase II (KMG-II): from individual species to whole genera.</title>
        <authorList>
            <person name="Goeker M."/>
        </authorList>
    </citation>
    <scope>NUCLEOTIDE SEQUENCE [LARGE SCALE GENOMIC DNA]</scope>
    <source>
        <strain evidence="2 3">JCM 11668</strain>
    </source>
</reference>
<feature type="transmembrane region" description="Helical" evidence="1">
    <location>
        <begin position="20"/>
        <end position="39"/>
    </location>
</feature>
<dbReference type="Pfam" id="PF04964">
    <property type="entry name" value="Flp_Fap"/>
    <property type="match status" value="1"/>
</dbReference>
<comment type="caution">
    <text evidence="2">The sequence shown here is derived from an EMBL/GenBank/DDBJ whole genome shotgun (WGS) entry which is preliminary data.</text>
</comment>
<dbReference type="AlphaFoldDB" id="A0A318TJ66"/>
<gene>
    <name evidence="2" type="ORF">BJ122_102147</name>
</gene>
<keyword evidence="1" id="KW-0812">Transmembrane</keyword>
<dbReference type="InterPro" id="IPR007047">
    <property type="entry name" value="Flp_Fap"/>
</dbReference>
<evidence type="ECO:0000313" key="2">
    <source>
        <dbReference type="EMBL" id="PYF04921.1"/>
    </source>
</evidence>
<protein>
    <submittedName>
        <fullName evidence="2">Pilus assembly protein Flp/PilA</fullName>
    </submittedName>
</protein>
<name>A0A318TJ66_9BRAD</name>
<proteinExistence type="predicted"/>
<dbReference type="EMBL" id="QJTI01000002">
    <property type="protein sequence ID" value="PYF04921.1"/>
    <property type="molecule type" value="Genomic_DNA"/>
</dbReference>
<keyword evidence="1" id="KW-1133">Transmembrane helix</keyword>
<dbReference type="Proteomes" id="UP000248148">
    <property type="component" value="Unassembled WGS sequence"/>
</dbReference>
<keyword evidence="3" id="KW-1185">Reference proteome</keyword>
<evidence type="ECO:0000256" key="1">
    <source>
        <dbReference type="SAM" id="Phobius"/>
    </source>
</evidence>
<accession>A0A318TJ66</accession>
<evidence type="ECO:0000313" key="3">
    <source>
        <dbReference type="Proteomes" id="UP000248148"/>
    </source>
</evidence>
<organism evidence="2 3">
    <name type="scientific">Rhodopseudomonas faecalis</name>
    <dbReference type="NCBI Taxonomy" id="99655"/>
    <lineage>
        <taxon>Bacteria</taxon>
        <taxon>Pseudomonadati</taxon>
        <taxon>Pseudomonadota</taxon>
        <taxon>Alphaproteobacteria</taxon>
        <taxon>Hyphomicrobiales</taxon>
        <taxon>Nitrobacteraceae</taxon>
        <taxon>Rhodopseudomonas</taxon>
    </lineage>
</organism>
<dbReference type="OrthoDB" id="5325135at2"/>
<keyword evidence="1" id="KW-0472">Membrane</keyword>
<sequence>MPRLLSEFLIDESGATSIEYAIIAVGLSIVILTAVQLVGTNLSKHYEALATATTAK</sequence>
<dbReference type="RefSeq" id="WP_080674818.1">
    <property type="nucleotide sequence ID" value="NZ_QJTI01000002.1"/>
</dbReference>